<dbReference type="InterPro" id="IPR036249">
    <property type="entry name" value="Thioredoxin-like_sf"/>
</dbReference>
<feature type="domain" description="Thioredoxin" evidence="6">
    <location>
        <begin position="31"/>
        <end position="173"/>
    </location>
</feature>
<sequence>MKYLLPLLLFIALSVFLAIGLKLNPREIPSPLIDKPAPAFNLPVLATPEQRLSQADFKGKVWLLNVWASWCVSCREEHPLLIELAKQNKVLLVGLNYKDEAQAANAWLGKHGNPYNVSVMDADGRVGIDYGVYGVPETFVIDKRGVVRYKHTGPVQPGELENIFLPLIEKLEAESA</sequence>
<evidence type="ECO:0000256" key="2">
    <source>
        <dbReference type="ARBA" id="ARBA00007758"/>
    </source>
</evidence>
<reference evidence="7 8" key="1">
    <citation type="journal article" date="2015" name="Environ. Microbiol.">
        <title>Methane oxidation coupled to nitrate reduction under hypoxia by the Gammaproteobacterium Methylomonas denitrificans, sp. nov. type strain FJG1.</title>
        <authorList>
            <person name="Kits K.D."/>
            <person name="Klotz M.G."/>
            <person name="Stein L.Y."/>
        </authorList>
    </citation>
    <scope>NUCLEOTIDE SEQUENCE [LARGE SCALE GENOMIC DNA]</scope>
    <source>
        <strain evidence="7 8">FJG1</strain>
    </source>
</reference>
<keyword evidence="5" id="KW-0676">Redox-active center</keyword>
<evidence type="ECO:0000259" key="6">
    <source>
        <dbReference type="PROSITE" id="PS51352"/>
    </source>
</evidence>
<evidence type="ECO:0000313" key="8">
    <source>
        <dbReference type="Proteomes" id="UP000030512"/>
    </source>
</evidence>
<organism evidence="7 8">
    <name type="scientific">Methylomonas denitrificans</name>
    <dbReference type="NCBI Taxonomy" id="1538553"/>
    <lineage>
        <taxon>Bacteria</taxon>
        <taxon>Pseudomonadati</taxon>
        <taxon>Pseudomonadota</taxon>
        <taxon>Gammaproteobacteria</taxon>
        <taxon>Methylococcales</taxon>
        <taxon>Methylococcaceae</taxon>
        <taxon>Methylomonas</taxon>
    </lineage>
</organism>
<name>A0A140E6G8_9GAMM</name>
<protein>
    <submittedName>
        <fullName evidence="7">Thiol:disulfide interchange protein</fullName>
    </submittedName>
</protein>
<dbReference type="STRING" id="1538553.JT25_021310"/>
<dbReference type="InterPro" id="IPR013766">
    <property type="entry name" value="Thioredoxin_domain"/>
</dbReference>
<dbReference type="AlphaFoldDB" id="A0A140E6G8"/>
<dbReference type="Pfam" id="PF08534">
    <property type="entry name" value="Redoxin"/>
    <property type="match status" value="1"/>
</dbReference>
<dbReference type="GO" id="GO:0005886">
    <property type="term" value="C:plasma membrane"/>
    <property type="evidence" value="ECO:0007669"/>
    <property type="project" value="UniProtKB-SubCell"/>
</dbReference>
<dbReference type="Proteomes" id="UP000030512">
    <property type="component" value="Chromosome"/>
</dbReference>
<dbReference type="NCBIfam" id="TIGR00385">
    <property type="entry name" value="dsbE"/>
    <property type="match status" value="1"/>
</dbReference>
<comment type="subcellular location">
    <subcellularLocation>
        <location evidence="1">Cell inner membrane</location>
        <topology evidence="1">Single-pass membrane protein</topology>
        <orientation evidence="1">Periplasmic side</orientation>
    </subcellularLocation>
</comment>
<dbReference type="RefSeq" id="WP_036275449.1">
    <property type="nucleotide sequence ID" value="NZ_CP014476.1"/>
</dbReference>
<dbReference type="KEGG" id="mdn:JT25_021310"/>
<dbReference type="PANTHER" id="PTHR42852:SF6">
    <property type="entry name" value="THIOL:DISULFIDE INTERCHANGE PROTEIN DSBE"/>
    <property type="match status" value="1"/>
</dbReference>
<dbReference type="PROSITE" id="PS51352">
    <property type="entry name" value="THIOREDOXIN_2"/>
    <property type="match status" value="1"/>
</dbReference>
<evidence type="ECO:0000256" key="4">
    <source>
        <dbReference type="ARBA" id="ARBA00023157"/>
    </source>
</evidence>
<dbReference type="InterPro" id="IPR004799">
    <property type="entry name" value="Periplasmic_diS_OxRdtase_DsbE"/>
</dbReference>
<dbReference type="PANTHER" id="PTHR42852">
    <property type="entry name" value="THIOL:DISULFIDE INTERCHANGE PROTEIN DSBE"/>
    <property type="match status" value="1"/>
</dbReference>
<dbReference type="InterPro" id="IPR017937">
    <property type="entry name" value="Thioredoxin_CS"/>
</dbReference>
<evidence type="ECO:0000313" key="7">
    <source>
        <dbReference type="EMBL" id="AMK78992.1"/>
    </source>
</evidence>
<evidence type="ECO:0000256" key="5">
    <source>
        <dbReference type="ARBA" id="ARBA00023284"/>
    </source>
</evidence>
<keyword evidence="8" id="KW-1185">Reference proteome</keyword>
<dbReference type="OrthoDB" id="9799347at2"/>
<comment type="similarity">
    <text evidence="2">Belongs to the thioredoxin family. DsbE subfamily.</text>
</comment>
<dbReference type="PROSITE" id="PS00194">
    <property type="entry name" value="THIOREDOXIN_1"/>
    <property type="match status" value="1"/>
</dbReference>
<evidence type="ECO:0000256" key="1">
    <source>
        <dbReference type="ARBA" id="ARBA00004383"/>
    </source>
</evidence>
<evidence type="ECO:0000256" key="3">
    <source>
        <dbReference type="ARBA" id="ARBA00022748"/>
    </source>
</evidence>
<dbReference type="CDD" id="cd03010">
    <property type="entry name" value="TlpA_like_DsbE"/>
    <property type="match status" value="1"/>
</dbReference>
<dbReference type="EMBL" id="CP014476">
    <property type="protein sequence ID" value="AMK78992.1"/>
    <property type="molecule type" value="Genomic_DNA"/>
</dbReference>
<accession>A0A140E6G8</accession>
<dbReference type="GO" id="GO:0017004">
    <property type="term" value="P:cytochrome complex assembly"/>
    <property type="evidence" value="ECO:0007669"/>
    <property type="project" value="UniProtKB-KW"/>
</dbReference>
<dbReference type="GO" id="GO:0015036">
    <property type="term" value="F:disulfide oxidoreductase activity"/>
    <property type="evidence" value="ECO:0007669"/>
    <property type="project" value="InterPro"/>
</dbReference>
<dbReference type="Gene3D" id="3.40.30.10">
    <property type="entry name" value="Glutaredoxin"/>
    <property type="match status" value="1"/>
</dbReference>
<proteinExistence type="inferred from homology"/>
<dbReference type="SUPFAM" id="SSF52833">
    <property type="entry name" value="Thioredoxin-like"/>
    <property type="match status" value="1"/>
</dbReference>
<keyword evidence="3" id="KW-0201">Cytochrome c-type biogenesis</keyword>
<dbReference type="InterPro" id="IPR013740">
    <property type="entry name" value="Redoxin"/>
</dbReference>
<dbReference type="InterPro" id="IPR050553">
    <property type="entry name" value="Thioredoxin_ResA/DsbE_sf"/>
</dbReference>
<gene>
    <name evidence="7" type="ORF">JT25_021310</name>
</gene>
<keyword evidence="4" id="KW-1015">Disulfide bond</keyword>
<dbReference type="GO" id="GO:0030288">
    <property type="term" value="C:outer membrane-bounded periplasmic space"/>
    <property type="evidence" value="ECO:0007669"/>
    <property type="project" value="InterPro"/>
</dbReference>